<dbReference type="SUPFAM" id="SSF51971">
    <property type="entry name" value="Nucleotide-binding domain"/>
    <property type="match status" value="1"/>
</dbReference>
<dbReference type="SUPFAM" id="SSF54862">
    <property type="entry name" value="4Fe-4S ferredoxins"/>
    <property type="match status" value="1"/>
</dbReference>
<protein>
    <submittedName>
        <fullName evidence="2">FAD-dependent oxidoreductase</fullName>
    </submittedName>
</protein>
<reference evidence="2" key="1">
    <citation type="submission" date="2020-10" db="EMBL/GenBank/DDBJ databases">
        <authorList>
            <person name="Gilroy R."/>
        </authorList>
    </citation>
    <scope>NUCLEOTIDE SEQUENCE</scope>
    <source>
        <strain evidence="2">ChiHecec3B27-6122</strain>
    </source>
</reference>
<evidence type="ECO:0000313" key="3">
    <source>
        <dbReference type="Proteomes" id="UP000886876"/>
    </source>
</evidence>
<dbReference type="SUPFAM" id="SSF46548">
    <property type="entry name" value="alpha-helical ferredoxin"/>
    <property type="match status" value="2"/>
</dbReference>
<feature type="domain" description="4Fe-4S ferredoxin-type" evidence="1">
    <location>
        <begin position="835"/>
        <end position="864"/>
    </location>
</feature>
<dbReference type="PANTHER" id="PTHR42783">
    <property type="entry name" value="GLUTAMATE SYNTHASE [NADPH] SMALL CHAIN"/>
    <property type="match status" value="1"/>
</dbReference>
<name>A0A9D1G4J6_9FIRM</name>
<proteinExistence type="predicted"/>
<dbReference type="Proteomes" id="UP000886876">
    <property type="component" value="Unassembled WGS sequence"/>
</dbReference>
<dbReference type="PANTHER" id="PTHR42783:SF3">
    <property type="entry name" value="GLUTAMATE SYNTHASE [NADPH] SMALL CHAIN-RELATED"/>
    <property type="match status" value="1"/>
</dbReference>
<dbReference type="GO" id="GO:0016491">
    <property type="term" value="F:oxidoreductase activity"/>
    <property type="evidence" value="ECO:0007669"/>
    <property type="project" value="InterPro"/>
</dbReference>
<organism evidence="2 3">
    <name type="scientific">Candidatus Scatomorpha pullistercoris</name>
    <dbReference type="NCBI Taxonomy" id="2840929"/>
    <lineage>
        <taxon>Bacteria</taxon>
        <taxon>Bacillati</taxon>
        <taxon>Bacillota</taxon>
        <taxon>Clostridia</taxon>
        <taxon>Eubacteriales</taxon>
        <taxon>Candidatus Scatomorpha</taxon>
    </lineage>
</organism>
<dbReference type="Gene3D" id="1.10.1060.10">
    <property type="entry name" value="Alpha-helical ferredoxin"/>
    <property type="match status" value="1"/>
</dbReference>
<dbReference type="EMBL" id="DVJS01000097">
    <property type="protein sequence ID" value="HIS97133.1"/>
    <property type="molecule type" value="Genomic_DNA"/>
</dbReference>
<dbReference type="Pfam" id="PF00037">
    <property type="entry name" value="Fer4"/>
    <property type="match status" value="2"/>
</dbReference>
<evidence type="ECO:0000313" key="2">
    <source>
        <dbReference type="EMBL" id="HIS97133.1"/>
    </source>
</evidence>
<evidence type="ECO:0000259" key="1">
    <source>
        <dbReference type="PROSITE" id="PS51379"/>
    </source>
</evidence>
<dbReference type="Gene3D" id="3.50.50.60">
    <property type="entry name" value="FAD/NAD(P)-binding domain"/>
    <property type="match status" value="2"/>
</dbReference>
<gene>
    <name evidence="2" type="ORF">IAD42_04080</name>
</gene>
<dbReference type="PROSITE" id="PS51379">
    <property type="entry name" value="4FE4S_FER_2"/>
    <property type="match status" value="2"/>
</dbReference>
<accession>A0A9D1G4J6</accession>
<dbReference type="Pfam" id="PF07992">
    <property type="entry name" value="Pyr_redox_2"/>
    <property type="match status" value="1"/>
</dbReference>
<feature type="domain" description="4Fe-4S ferredoxin-type" evidence="1">
    <location>
        <begin position="286"/>
        <end position="315"/>
    </location>
</feature>
<dbReference type="Pfam" id="PF14691">
    <property type="entry name" value="Fer4_20"/>
    <property type="match status" value="1"/>
</dbReference>
<dbReference type="Gene3D" id="3.30.70.20">
    <property type="match status" value="1"/>
</dbReference>
<comment type="caution">
    <text evidence="2">The sequence shown here is derived from an EMBL/GenBank/DDBJ whole genome shotgun (WGS) entry which is preliminary data.</text>
</comment>
<dbReference type="InterPro" id="IPR017896">
    <property type="entry name" value="4Fe4S_Fe-S-bd"/>
</dbReference>
<dbReference type="InterPro" id="IPR009051">
    <property type="entry name" value="Helical_ferredxn"/>
</dbReference>
<dbReference type="InterPro" id="IPR023753">
    <property type="entry name" value="FAD/NAD-binding_dom"/>
</dbReference>
<reference evidence="2" key="2">
    <citation type="journal article" date="2021" name="PeerJ">
        <title>Extensive microbial diversity within the chicken gut microbiome revealed by metagenomics and culture.</title>
        <authorList>
            <person name="Gilroy R."/>
            <person name="Ravi A."/>
            <person name="Getino M."/>
            <person name="Pursley I."/>
            <person name="Horton D.L."/>
            <person name="Alikhan N.F."/>
            <person name="Baker D."/>
            <person name="Gharbi K."/>
            <person name="Hall N."/>
            <person name="Watson M."/>
            <person name="Adriaenssens E.M."/>
            <person name="Foster-Nyarko E."/>
            <person name="Jarju S."/>
            <person name="Secka A."/>
            <person name="Antonio M."/>
            <person name="Oren A."/>
            <person name="Chaudhuri R.R."/>
            <person name="La Ragione R."/>
            <person name="Hildebrand F."/>
            <person name="Pallen M.J."/>
        </authorList>
    </citation>
    <scope>NUCLEOTIDE SEQUENCE</scope>
    <source>
        <strain evidence="2">ChiHecec3B27-6122</strain>
    </source>
</reference>
<dbReference type="AlphaFoldDB" id="A0A9D1G4J6"/>
<dbReference type="InterPro" id="IPR028261">
    <property type="entry name" value="DPD_II"/>
</dbReference>
<dbReference type="InterPro" id="IPR036188">
    <property type="entry name" value="FAD/NAD-bd_sf"/>
</dbReference>
<dbReference type="PRINTS" id="PR00419">
    <property type="entry name" value="ADXRDTASE"/>
</dbReference>
<sequence length="902" mass="98616">MAFRKKILLLASKISLESGTYTGVTPSDPEYMILDPVVTDEMADVGMHVKVRKPRHIEEIAKKAGTSVEHAQAMVDELVKCGIVRCVYDGAEHDVETYYYPIWVPGIMEGMLSVKEQVEKYPVIAECFERYTRYRTPILVPNFPAGMGPMRAMPVGSAIRNDSHAATYDEVEHIIERAWAISVGPCSCRRTRRLMGEGCGHLEDDMCMYIDDNAKFFSKQGSHRLVSKEEALEILKRAEDNGLVHEINAAEGYDGPTAICNCCGCSCLALRLGEYFNAPDMLRTNYVAKVDRDKCVACGLCVDNCQMGALKLGTKLCAKVEEKPEERLTPMDAIWGKDKYNVDYRTNRTKVADEGTAPCKMECPAHIPVQGYIKLAAQGRYLEALELIKNENPFPAVCGRICNRACEDACTRGDIDDPIAIDDIKKFIADKELSAETRFVPKMLNQTGKPFTNKIAVIGGGPSGLSCAYYLAVKGYPVTVFEKGDRVGGMLTRILPSFRLEKDVVEAEIEVLRELGVEFRCGVDVGKDVTISQLREQGYEAFYLAAGAWKSAKLGVEGEDKAGVWGGIEFLKAVNAGEEVKIGKNVAVIGGGNTAMDVARTAIRLGAENVYIVYRRTADEMPAAADEVAEAEAEGVQFKYLVTPAEILGDEAVTGVKLQCLELSAVEDASGRRQPVERKGVFEELAVDCVIAATGQKVDLGNMLEGTKVVRGKNGTVMVDPVTLQTGEPDIFAGGDVVTGPRFAIDAIAAGKEGSISIHRFVHEGQSLVLGRAVKEYLSLDKDSVVVPIKSLKPAPRQKAADGAPEEAKKTFRDLRGTFTEEQLKKETERCLGCGAVVLDEYMCIGCGICTTKCKFDAIKLERVRDVEGLDYDKLVPSLAPHVAKRYGTIAIKSLSKPFSKK</sequence>
<dbReference type="GO" id="GO:0051536">
    <property type="term" value="F:iron-sulfur cluster binding"/>
    <property type="evidence" value="ECO:0007669"/>
    <property type="project" value="InterPro"/>
</dbReference>